<sequence>MDEIGVRSGCHRLPERSFFFRGRQFPVCARCTGVAAGQLAALAVSCLRNVPVILSTIFLGIMGLDWGLQETGIRQSTNPRRLATGILGGFGLFSIYCSAAKWVWKKLRQKKSL</sequence>
<dbReference type="Pfam" id="PF09858">
    <property type="entry name" value="DUF2085"/>
    <property type="match status" value="1"/>
</dbReference>
<feature type="transmembrane region" description="Helical" evidence="1">
    <location>
        <begin position="82"/>
        <end position="104"/>
    </location>
</feature>
<reference evidence="2 3" key="1">
    <citation type="submission" date="2019-02" db="EMBL/GenBank/DDBJ databases">
        <title>Genomic Encyclopedia of Type Strains, Phase IV (KMG-IV): sequencing the most valuable type-strain genomes for metagenomic binning, comparative biology and taxonomic classification.</title>
        <authorList>
            <person name="Goeker M."/>
        </authorList>
    </citation>
    <scope>NUCLEOTIDE SEQUENCE [LARGE SCALE GENOMIC DNA]</scope>
    <source>
        <strain evidence="2 3">DSM 29486</strain>
    </source>
</reference>
<comment type="caution">
    <text evidence="2">The sequence shown here is derived from an EMBL/GenBank/DDBJ whole genome shotgun (WGS) entry which is preliminary data.</text>
</comment>
<dbReference type="Proteomes" id="UP000292927">
    <property type="component" value="Unassembled WGS sequence"/>
</dbReference>
<organism evidence="2 3">
    <name type="scientific">Cuneatibacter caecimuris</name>
    <dbReference type="NCBI Taxonomy" id="1796618"/>
    <lineage>
        <taxon>Bacteria</taxon>
        <taxon>Bacillati</taxon>
        <taxon>Bacillota</taxon>
        <taxon>Clostridia</taxon>
        <taxon>Lachnospirales</taxon>
        <taxon>Lachnospiraceae</taxon>
        <taxon>Cuneatibacter</taxon>
    </lineage>
</organism>
<name>A0A4Q7PJB0_9FIRM</name>
<dbReference type="InterPro" id="IPR019206">
    <property type="entry name" value="DUF2085_TM"/>
</dbReference>
<evidence type="ECO:0000256" key="1">
    <source>
        <dbReference type="SAM" id="Phobius"/>
    </source>
</evidence>
<keyword evidence="1" id="KW-0472">Membrane</keyword>
<keyword evidence="1" id="KW-1133">Transmembrane helix</keyword>
<evidence type="ECO:0000313" key="3">
    <source>
        <dbReference type="Proteomes" id="UP000292927"/>
    </source>
</evidence>
<dbReference type="AlphaFoldDB" id="A0A4Q7PJB0"/>
<keyword evidence="3" id="KW-1185">Reference proteome</keyword>
<evidence type="ECO:0000313" key="2">
    <source>
        <dbReference type="EMBL" id="RZT00536.1"/>
    </source>
</evidence>
<protein>
    <submittedName>
        <fullName evidence="2">Putative membrane protein</fullName>
    </submittedName>
</protein>
<dbReference type="EMBL" id="SGXF01000003">
    <property type="protein sequence ID" value="RZT00536.1"/>
    <property type="molecule type" value="Genomic_DNA"/>
</dbReference>
<accession>A0A4Q7PJB0</accession>
<gene>
    <name evidence="2" type="ORF">EV209_1858</name>
</gene>
<proteinExistence type="predicted"/>
<feature type="transmembrane region" description="Helical" evidence="1">
    <location>
        <begin position="39"/>
        <end position="62"/>
    </location>
</feature>
<keyword evidence="1" id="KW-0812">Transmembrane</keyword>